<dbReference type="GO" id="GO:0005886">
    <property type="term" value="C:plasma membrane"/>
    <property type="evidence" value="ECO:0007669"/>
    <property type="project" value="TreeGrafter"/>
</dbReference>
<keyword evidence="4" id="KW-1185">Reference proteome</keyword>
<dbReference type="InterPro" id="IPR003593">
    <property type="entry name" value="AAA+_ATPase"/>
</dbReference>
<organism evidence="3 4">
    <name type="scientific">Methanosalsum zhilinae (strain DSM 4017 / NBRC 107636 / OCM 62 / WeN5)</name>
    <name type="common">Methanohalophilus zhilinae</name>
    <dbReference type="NCBI Taxonomy" id="679901"/>
    <lineage>
        <taxon>Archaea</taxon>
        <taxon>Methanobacteriati</taxon>
        <taxon>Methanobacteriota</taxon>
        <taxon>Stenosarchaea group</taxon>
        <taxon>Methanomicrobia</taxon>
        <taxon>Methanosarcinales</taxon>
        <taxon>Methanosarcinaceae</taxon>
        <taxon>Methanosalsum</taxon>
    </lineage>
</organism>
<dbReference type="GO" id="GO:0005524">
    <property type="term" value="F:ATP binding"/>
    <property type="evidence" value="ECO:0007669"/>
    <property type="project" value="UniProtKB-KW"/>
</dbReference>
<dbReference type="AlphaFoldDB" id="F7XNG6"/>
<dbReference type="Gene3D" id="3.40.50.300">
    <property type="entry name" value="P-loop containing nucleotide triphosphate hydrolases"/>
    <property type="match status" value="1"/>
</dbReference>
<proteinExistence type="inferred from homology"/>
<dbReference type="InterPro" id="IPR027417">
    <property type="entry name" value="P-loop_NTPase"/>
</dbReference>
<comment type="similarity">
    <text evidence="1">Belongs to the AAA ATPase family.</text>
</comment>
<dbReference type="PANTHER" id="PTHR23076">
    <property type="entry name" value="METALLOPROTEASE M41 FTSH"/>
    <property type="match status" value="1"/>
</dbReference>
<evidence type="ECO:0000259" key="2">
    <source>
        <dbReference type="SMART" id="SM00382"/>
    </source>
</evidence>
<dbReference type="InterPro" id="IPR003960">
    <property type="entry name" value="ATPase_AAA_CS"/>
</dbReference>
<dbReference type="GO" id="GO:0006508">
    <property type="term" value="P:proteolysis"/>
    <property type="evidence" value="ECO:0007669"/>
    <property type="project" value="TreeGrafter"/>
</dbReference>
<protein>
    <submittedName>
        <fullName evidence="3">AAA ATPase central domain protein</fullName>
    </submittedName>
</protein>
<reference evidence="3 4" key="1">
    <citation type="submission" date="2010-07" db="EMBL/GenBank/DDBJ databases">
        <title>The complete genome of Methanosalsum zhilinae DSM 4017.</title>
        <authorList>
            <consortium name="US DOE Joint Genome Institute (JGI-PGF)"/>
            <person name="Lucas S."/>
            <person name="Copeland A."/>
            <person name="Lapidus A."/>
            <person name="Glavina del Rio T."/>
            <person name="Dalin E."/>
            <person name="Tice H."/>
            <person name="Bruce D."/>
            <person name="Goodwin L."/>
            <person name="Pitluck S."/>
            <person name="Kyrpides N."/>
            <person name="Mavromatis K."/>
            <person name="Ovchinnikova G."/>
            <person name="Daligault H."/>
            <person name="Detter J.C."/>
            <person name="Han C."/>
            <person name="Tapia R."/>
            <person name="Larimer F."/>
            <person name="Land M."/>
            <person name="Hauser L."/>
            <person name="Markowitz V."/>
            <person name="Cheng J.-F."/>
            <person name="Hugenholtz P."/>
            <person name="Woyke T."/>
            <person name="Wu D."/>
            <person name="Spring S."/>
            <person name="Schueler E."/>
            <person name="Brambilla E."/>
            <person name="Klenk H.-P."/>
            <person name="Eisen J.A."/>
        </authorList>
    </citation>
    <scope>NUCLEOTIDE SEQUENCE [LARGE SCALE GENOMIC DNA]</scope>
    <source>
        <strain evidence="4">DSM 4017 / NBRC 107636 / OCM 62 / WeN5</strain>
    </source>
</reference>
<dbReference type="PANTHER" id="PTHR23076:SF97">
    <property type="entry name" value="ATP-DEPENDENT ZINC METALLOPROTEASE YME1L1"/>
    <property type="match status" value="1"/>
</dbReference>
<dbReference type="Pfam" id="PF23900">
    <property type="entry name" value="PRS2_N"/>
    <property type="match status" value="1"/>
</dbReference>
<name>F7XNG6_METZD</name>
<evidence type="ECO:0000256" key="1">
    <source>
        <dbReference type="RuleBase" id="RU003651"/>
    </source>
</evidence>
<keyword evidence="1" id="KW-0547">Nucleotide-binding</keyword>
<keyword evidence="1" id="KW-0067">ATP-binding</keyword>
<dbReference type="InterPro" id="IPR057408">
    <property type="entry name" value="PRS2_C_AAA_lid"/>
</dbReference>
<evidence type="ECO:0000313" key="3">
    <source>
        <dbReference type="EMBL" id="AEH61219.1"/>
    </source>
</evidence>
<sequence>MRSVQKMNKKKNREQYQDYRESTADVLIIEPAGYPLTSVLEEYPEIENPEVFECYAREQWNGYIACKDDFLFDRRMYPDFAYRIVDVDPPESIIGLETTIIVTENECIQEPFEFKSSITFESVVGQNVARQKCKLIEKYLEQPEFFGKWAPRNVLFFGPSGTGKTMFAKALANKADVPILPVKATQLIGEYVGEGARQIHQLYEHAEEMAPCIIFIDELDAIALDRRYQELRGDVAEIVNSLLTEMDGIIERSGVCTIGATNRADTLDTAIRSRFEEEIEFVLPDEKERLEIIKKNIDTFPLPVTDIDLSRIAKTTAGFSGRDIVEKLLKSALHLAIMDDKEYVTQEYFEKAISTIIKDNKSGSLNLIYT</sequence>
<dbReference type="Proteomes" id="UP000006622">
    <property type="component" value="Chromosome"/>
</dbReference>
<gene>
    <name evidence="3" type="ordered locus">Mzhil_1375</name>
</gene>
<dbReference type="Pfam" id="PF23902">
    <property type="entry name" value="AAA_lid_PRS2_C"/>
    <property type="match status" value="1"/>
</dbReference>
<dbReference type="SMART" id="SM00382">
    <property type="entry name" value="AAA"/>
    <property type="match status" value="1"/>
</dbReference>
<dbReference type="InterPro" id="IPR057405">
    <property type="entry name" value="PRS2-like_N"/>
</dbReference>
<dbReference type="GO" id="GO:0004176">
    <property type="term" value="F:ATP-dependent peptidase activity"/>
    <property type="evidence" value="ECO:0007669"/>
    <property type="project" value="TreeGrafter"/>
</dbReference>
<dbReference type="CDD" id="cd19481">
    <property type="entry name" value="RecA-like_protease"/>
    <property type="match status" value="1"/>
</dbReference>
<dbReference type="EMBL" id="CP002101">
    <property type="protein sequence ID" value="AEH61219.1"/>
    <property type="molecule type" value="Genomic_DNA"/>
</dbReference>
<feature type="domain" description="AAA+ ATPase" evidence="2">
    <location>
        <begin position="150"/>
        <end position="285"/>
    </location>
</feature>
<dbReference type="GO" id="GO:0016887">
    <property type="term" value="F:ATP hydrolysis activity"/>
    <property type="evidence" value="ECO:0007669"/>
    <property type="project" value="InterPro"/>
</dbReference>
<dbReference type="PROSITE" id="PS00674">
    <property type="entry name" value="AAA"/>
    <property type="match status" value="1"/>
</dbReference>
<dbReference type="HOGENOM" id="CLU_000688_21_3_2"/>
<dbReference type="InterPro" id="IPR003959">
    <property type="entry name" value="ATPase_AAA_core"/>
</dbReference>
<dbReference type="KEGG" id="mzh:Mzhil_1375"/>
<dbReference type="SUPFAM" id="SSF52540">
    <property type="entry name" value="P-loop containing nucleoside triphosphate hydrolases"/>
    <property type="match status" value="1"/>
</dbReference>
<dbReference type="Gene3D" id="1.10.8.60">
    <property type="match status" value="1"/>
</dbReference>
<dbReference type="STRING" id="679901.Mzhil_1375"/>
<dbReference type="Pfam" id="PF00004">
    <property type="entry name" value="AAA"/>
    <property type="match status" value="1"/>
</dbReference>
<evidence type="ECO:0000313" key="4">
    <source>
        <dbReference type="Proteomes" id="UP000006622"/>
    </source>
</evidence>
<accession>F7XNG6</accession>
<dbReference type="GO" id="GO:0030163">
    <property type="term" value="P:protein catabolic process"/>
    <property type="evidence" value="ECO:0007669"/>
    <property type="project" value="TreeGrafter"/>
</dbReference>